<dbReference type="RefSeq" id="WP_100112357.1">
    <property type="nucleotide sequence ID" value="NZ_CP023976.1"/>
</dbReference>
<dbReference type="KEGG" id="salf:SMD44_p10008"/>
<geneLocation type="plasmid" evidence="2">
    <name>pmdjk44.1</name>
</geneLocation>
<dbReference type="EMBL" id="CP023976">
    <property type="protein sequence ID" value="ATM24507.1"/>
    <property type="molecule type" value="Genomic_DNA"/>
</dbReference>
<keyword evidence="2" id="KW-1185">Reference proteome</keyword>
<gene>
    <name evidence="1" type="ORF">SMD44_p10008</name>
</gene>
<dbReference type="OrthoDB" id="4078148at2"/>
<reference evidence="1 2" key="1">
    <citation type="submission" date="2017-10" db="EMBL/GenBank/DDBJ databases">
        <title>Streptomyces alboflavus Genome sequencing and assembly.</title>
        <authorList>
            <person name="Wang Y."/>
            <person name="Du B."/>
            <person name="Ding Y."/>
            <person name="Liu H."/>
            <person name="Hou Q."/>
            <person name="Liu K."/>
            <person name="Wang C."/>
            <person name="Yao L."/>
        </authorList>
    </citation>
    <scope>NUCLEOTIDE SEQUENCE [LARGE SCALE GENOMIC DNA]</scope>
    <source>
        <strain evidence="1 2">MDJK44</strain>
        <plasmid evidence="2">Plasmid pmdjk44.1</plasmid>
    </source>
</reference>
<accession>A0A291W3L4</accession>
<sequence length="257" mass="28637">MVLDITCVHPARSIPDLDDAPRVPDHYRRRPFPAKWGDLTFEIRNHVHGWISVIRGRQSTDAGHPILLAEWACAPREHEATAVLHGGLDEAELAVCRALTDALTATACTTSRWDDNTRIAVAQDPDSHRWVVAWLHQGVPGYATHTSWKDAHLEAAQQLDAMADSATQIRTWDSAVISAHLRRSANQVRDLVLTAELGDAVRSLNEPMRRERSITRIAQGLGVQRTFVYRVLAGKEWAAKSVLKPAAHRGNQRRTAL</sequence>
<name>A0A291W3L4_9ACTN</name>
<protein>
    <submittedName>
        <fullName evidence="1">Uncharacterized protein</fullName>
    </submittedName>
</protein>
<keyword evidence="1" id="KW-0614">Plasmid</keyword>
<organism evidence="1 2">
    <name type="scientific">Streptomyces alboflavus</name>
    <dbReference type="NCBI Taxonomy" id="67267"/>
    <lineage>
        <taxon>Bacteria</taxon>
        <taxon>Bacillati</taxon>
        <taxon>Actinomycetota</taxon>
        <taxon>Actinomycetes</taxon>
        <taxon>Kitasatosporales</taxon>
        <taxon>Streptomycetaceae</taxon>
        <taxon>Streptomyces</taxon>
    </lineage>
</organism>
<dbReference type="Proteomes" id="UP000195880">
    <property type="component" value="Plasmid pMDJK44.1"/>
</dbReference>
<dbReference type="AlphaFoldDB" id="A0A291W3L4"/>
<evidence type="ECO:0000313" key="1">
    <source>
        <dbReference type="EMBL" id="ATM24507.1"/>
    </source>
</evidence>
<evidence type="ECO:0000313" key="2">
    <source>
        <dbReference type="Proteomes" id="UP000195880"/>
    </source>
</evidence>
<proteinExistence type="predicted"/>